<dbReference type="STRING" id="57664.SAMN05661003_101310"/>
<accession>A0A1G6XL02</accession>
<proteinExistence type="predicted"/>
<protein>
    <submittedName>
        <fullName evidence="4">Doubled CXXCH domain-containing protein</fullName>
    </submittedName>
</protein>
<dbReference type="InterPro" id="IPR036280">
    <property type="entry name" value="Multihaem_cyt_sf"/>
</dbReference>
<dbReference type="InterPro" id="IPR051829">
    <property type="entry name" value="Multiheme_Cytochr_ET"/>
</dbReference>
<dbReference type="PANTHER" id="PTHR35038">
    <property type="entry name" value="DISSIMILATORY SULFITE REDUCTASE SIRA"/>
    <property type="match status" value="1"/>
</dbReference>
<reference evidence="5" key="1">
    <citation type="submission" date="2016-10" db="EMBL/GenBank/DDBJ databases">
        <authorList>
            <person name="Varghese N."/>
            <person name="Submissions S."/>
        </authorList>
    </citation>
    <scope>NUCLEOTIDE SEQUENCE [LARGE SCALE GENOMIC DNA]</scope>
    <source>
        <strain evidence="5">DSM 8987</strain>
    </source>
</reference>
<evidence type="ECO:0000256" key="1">
    <source>
        <dbReference type="ARBA" id="ARBA00022729"/>
    </source>
</evidence>
<name>A0A1G6XL02_9BACT</name>
<evidence type="ECO:0000313" key="4">
    <source>
        <dbReference type="EMBL" id="SDD78830.1"/>
    </source>
</evidence>
<keyword evidence="5" id="KW-1185">Reference proteome</keyword>
<dbReference type="GO" id="GO:0016491">
    <property type="term" value="F:oxidoreductase activity"/>
    <property type="evidence" value="ECO:0007669"/>
    <property type="project" value="TreeGrafter"/>
</dbReference>
<dbReference type="RefSeq" id="WP_092075544.1">
    <property type="nucleotide sequence ID" value="NZ_FNAQ01000001.1"/>
</dbReference>
<organism evidence="4 5">
    <name type="scientific">Desulfuromonas thiophila</name>
    <dbReference type="NCBI Taxonomy" id="57664"/>
    <lineage>
        <taxon>Bacteria</taxon>
        <taxon>Pseudomonadati</taxon>
        <taxon>Thermodesulfobacteriota</taxon>
        <taxon>Desulfuromonadia</taxon>
        <taxon>Desulfuromonadales</taxon>
        <taxon>Desulfuromonadaceae</taxon>
        <taxon>Desulfuromonas</taxon>
    </lineage>
</organism>
<dbReference type="AlphaFoldDB" id="A0A1G6XL02"/>
<keyword evidence="1 2" id="KW-0732">Signal</keyword>
<dbReference type="CDD" id="cd08168">
    <property type="entry name" value="Cytochrom_C3"/>
    <property type="match status" value="1"/>
</dbReference>
<evidence type="ECO:0000256" key="2">
    <source>
        <dbReference type="SAM" id="SignalP"/>
    </source>
</evidence>
<sequence length="430" mass="45916">MRFHPSHLLTVLLSVLLLSSGQTPARAAAEQTVPPLTDADCIKCHRQPARDIAEHGGAHKTAIGCFDCHQSHPPAGKAVIPSCSDCHGPKDAAHFALQGCQDCHAPHAPGISDLSALPDATAACLTCHEAVGKDFKQHPSLHADQACTDCHSGHGLASGQFSPCLDCHEPHQDGMQQQDCTGCHAPHRPTAYAFSPSTPTRWCAACHEETVASLDAHGGAHKTAITCSDCHQNHPPAESGVIPACADCHAPGAAEHYRVDGCLRCHNPHEPLRIDMSAVSPVKPICLSCHAAPGREMHDWPSAHAEMDCNECHAEHGLASSCLDCHDGHSSDMAYADCLKCHQPHSPTALQFGQSGIAPQLCGSCHRQPLKELGATDTEHGNLECVFCHRRTHKVILSCDNCHGQPHDAGIHRQFSDCNHCHQGPHALRN</sequence>
<feature type="domain" description="Doubled CXXCH motif" evidence="3">
    <location>
        <begin position="176"/>
        <end position="210"/>
    </location>
</feature>
<feature type="signal peptide" evidence="2">
    <location>
        <begin position="1"/>
        <end position="27"/>
    </location>
</feature>
<dbReference type="SUPFAM" id="SSF48695">
    <property type="entry name" value="Multiheme cytochromes"/>
    <property type="match status" value="2"/>
</dbReference>
<evidence type="ECO:0000313" key="5">
    <source>
        <dbReference type="Proteomes" id="UP000243205"/>
    </source>
</evidence>
<dbReference type="PANTHER" id="PTHR35038:SF6">
    <property type="entry name" value="SURFACE LOCALIZED DECAHEME CYTOCHROME C LIPOPROTEIN"/>
    <property type="match status" value="1"/>
</dbReference>
<dbReference type="Pfam" id="PF09699">
    <property type="entry name" value="Paired_CXXCH_1"/>
    <property type="match status" value="1"/>
</dbReference>
<dbReference type="Gene3D" id="1.10.1130.10">
    <property type="entry name" value="Flavocytochrome C3, Chain A"/>
    <property type="match status" value="3"/>
</dbReference>
<feature type="chain" id="PRO_5017262847" evidence="2">
    <location>
        <begin position="28"/>
        <end position="430"/>
    </location>
</feature>
<dbReference type="OrthoDB" id="5477228at2"/>
<gene>
    <name evidence="4" type="ORF">SAMN05661003_101310</name>
</gene>
<dbReference type="Gene3D" id="3.90.10.10">
    <property type="entry name" value="Cytochrome C3"/>
    <property type="match status" value="1"/>
</dbReference>
<dbReference type="EMBL" id="FNAQ01000001">
    <property type="protein sequence ID" value="SDD78830.1"/>
    <property type="molecule type" value="Genomic_DNA"/>
</dbReference>
<dbReference type="InterPro" id="IPR010177">
    <property type="entry name" value="Paired_CXXCH_1"/>
</dbReference>
<dbReference type="Proteomes" id="UP000243205">
    <property type="component" value="Unassembled WGS sequence"/>
</dbReference>
<evidence type="ECO:0000259" key="3">
    <source>
        <dbReference type="Pfam" id="PF09699"/>
    </source>
</evidence>